<name>B7JYI8_RIPO1</name>
<evidence type="ECO:0000256" key="1">
    <source>
        <dbReference type="ARBA" id="ARBA00004141"/>
    </source>
</evidence>
<feature type="transmembrane region" description="Helical" evidence="7">
    <location>
        <begin position="247"/>
        <end position="265"/>
    </location>
</feature>
<dbReference type="PANTHER" id="PTHR30477">
    <property type="entry name" value="ABC-TRANSPORTER METAL-BINDING PROTEIN"/>
    <property type="match status" value="1"/>
</dbReference>
<dbReference type="CDD" id="cd06550">
    <property type="entry name" value="TM_ABC_iron-siderophores_like"/>
    <property type="match status" value="1"/>
</dbReference>
<dbReference type="InterPro" id="IPR037294">
    <property type="entry name" value="ABC_BtuC-like"/>
</dbReference>
<evidence type="ECO:0000256" key="6">
    <source>
        <dbReference type="RuleBase" id="RU003943"/>
    </source>
</evidence>
<evidence type="ECO:0000256" key="7">
    <source>
        <dbReference type="SAM" id="Phobius"/>
    </source>
</evidence>
<comment type="similarity">
    <text evidence="2 6">Belongs to the ABC-3 integral membrane protein family.</text>
</comment>
<dbReference type="InterPro" id="IPR001626">
    <property type="entry name" value="ABC_TroCD"/>
</dbReference>
<evidence type="ECO:0000256" key="2">
    <source>
        <dbReference type="ARBA" id="ARBA00008034"/>
    </source>
</evidence>
<evidence type="ECO:0000313" key="9">
    <source>
        <dbReference type="Proteomes" id="UP000008204"/>
    </source>
</evidence>
<dbReference type="STRING" id="41431.PCC8801_0776"/>
<dbReference type="eggNOG" id="COG1108">
    <property type="taxonomic scope" value="Bacteria"/>
</dbReference>
<dbReference type="Pfam" id="PF00950">
    <property type="entry name" value="ABC-3"/>
    <property type="match status" value="1"/>
</dbReference>
<reference evidence="9" key="1">
    <citation type="journal article" date="2011" name="MBio">
        <title>Novel metabolic attributes of the genus Cyanothece, comprising a group of unicellular nitrogen-fixing Cyanobacteria.</title>
        <authorList>
            <person name="Bandyopadhyay A."/>
            <person name="Elvitigala T."/>
            <person name="Welsh E."/>
            <person name="Stockel J."/>
            <person name="Liberton M."/>
            <person name="Min H."/>
            <person name="Sherman L.A."/>
            <person name="Pakrasi H.B."/>
        </authorList>
    </citation>
    <scope>NUCLEOTIDE SEQUENCE [LARGE SCALE GENOMIC DNA]</scope>
    <source>
        <strain evidence="9">PCC 8801</strain>
    </source>
</reference>
<feature type="transmembrane region" description="Helical" evidence="7">
    <location>
        <begin position="57"/>
        <end position="83"/>
    </location>
</feature>
<dbReference type="Proteomes" id="UP000008204">
    <property type="component" value="Chromosome"/>
</dbReference>
<feature type="transmembrane region" description="Helical" evidence="7">
    <location>
        <begin position="95"/>
        <end position="115"/>
    </location>
</feature>
<proteinExistence type="inferred from homology"/>
<dbReference type="KEGG" id="cyp:PCC8801_0776"/>
<dbReference type="Gene3D" id="1.10.3470.10">
    <property type="entry name" value="ABC transporter involved in vitamin B12 uptake, BtuC"/>
    <property type="match status" value="1"/>
</dbReference>
<feature type="transmembrane region" description="Helical" evidence="7">
    <location>
        <begin position="135"/>
        <end position="153"/>
    </location>
</feature>
<dbReference type="GO" id="GO:0055085">
    <property type="term" value="P:transmembrane transport"/>
    <property type="evidence" value="ECO:0007669"/>
    <property type="project" value="InterPro"/>
</dbReference>
<dbReference type="GO" id="GO:0071281">
    <property type="term" value="P:cellular response to iron ion"/>
    <property type="evidence" value="ECO:0007669"/>
    <property type="project" value="UniProtKB-ARBA"/>
</dbReference>
<keyword evidence="6" id="KW-0813">Transport</keyword>
<evidence type="ECO:0000256" key="3">
    <source>
        <dbReference type="ARBA" id="ARBA00022692"/>
    </source>
</evidence>
<dbReference type="HOGENOM" id="CLU_028808_4_0_3"/>
<dbReference type="EMBL" id="CP001287">
    <property type="protein sequence ID" value="ACK64858.1"/>
    <property type="molecule type" value="Genomic_DNA"/>
</dbReference>
<evidence type="ECO:0000256" key="5">
    <source>
        <dbReference type="ARBA" id="ARBA00023136"/>
    </source>
</evidence>
<gene>
    <name evidence="8" type="ordered locus">PCC8801_0776</name>
</gene>
<keyword evidence="5 7" id="KW-0472">Membrane</keyword>
<comment type="subcellular location">
    <subcellularLocation>
        <location evidence="6">Cell membrane</location>
        <topology evidence="6">Multi-pass membrane protein</topology>
    </subcellularLocation>
    <subcellularLocation>
        <location evidence="1">Membrane</location>
        <topology evidence="1">Multi-pass membrane protein</topology>
    </subcellularLocation>
</comment>
<dbReference type="PANTHER" id="PTHR30477:SF13">
    <property type="entry name" value="IRON TRANSPORT SYSTEM MEMBRANE PROTEIN HI_0360-RELATED"/>
    <property type="match status" value="1"/>
</dbReference>
<feature type="transmembrane region" description="Helical" evidence="7">
    <location>
        <begin position="222"/>
        <end position="241"/>
    </location>
</feature>
<dbReference type="RefSeq" id="WP_012594134.1">
    <property type="nucleotide sequence ID" value="NC_011726.1"/>
</dbReference>
<accession>B7JYI8</accession>
<dbReference type="GO" id="GO:0010043">
    <property type="term" value="P:response to zinc ion"/>
    <property type="evidence" value="ECO:0007669"/>
    <property type="project" value="TreeGrafter"/>
</dbReference>
<dbReference type="SUPFAM" id="SSF81345">
    <property type="entry name" value="ABC transporter involved in vitamin B12 uptake, BtuC"/>
    <property type="match status" value="1"/>
</dbReference>
<keyword evidence="3 6" id="KW-0812">Transmembrane</keyword>
<sequence length="290" mass="31562">MINLLLEPLTFEFMRNALIIVILLGFLCATTGSYLIVQRMGLLGDVIAHAVLPGLAIAFYLGIDIFLGAFISGMVSTLVISWIQSQSKVKVDAAMALVFSGFLALGILLITLLKSKIDLHSFLFGDILGVTINDVIRTLIIAFFILLFIKLFYNELLFYTFNPLGAQAIGLPVKWIHLGLISAITLTIIVSMQAVGVVLVVSLLVGPSITAYLLVKELHQMMIVGAIIGSLSGMIGIYLSYYLNVPSGATIVLVVTALFLIALLLSPSQGILTRPEIIHRGRKLLHQLRR</sequence>
<dbReference type="GO" id="GO:0043190">
    <property type="term" value="C:ATP-binding cassette (ABC) transporter complex"/>
    <property type="evidence" value="ECO:0007669"/>
    <property type="project" value="InterPro"/>
</dbReference>
<evidence type="ECO:0000256" key="4">
    <source>
        <dbReference type="ARBA" id="ARBA00022989"/>
    </source>
</evidence>
<keyword evidence="4 7" id="KW-1133">Transmembrane helix</keyword>
<evidence type="ECO:0000313" key="8">
    <source>
        <dbReference type="EMBL" id="ACK64858.1"/>
    </source>
</evidence>
<dbReference type="OrthoDB" id="9788905at2"/>
<protein>
    <submittedName>
        <fullName evidence="8">ABC-3 protein</fullName>
    </submittedName>
</protein>
<dbReference type="AlphaFoldDB" id="B7JYI8"/>
<keyword evidence="9" id="KW-1185">Reference proteome</keyword>
<feature type="transmembrane region" description="Helical" evidence="7">
    <location>
        <begin position="17"/>
        <end position="37"/>
    </location>
</feature>
<organism evidence="8 9">
    <name type="scientific">Rippkaea orientalis (strain PCC 8801 / RF-1)</name>
    <name type="common">Cyanothece sp. (strain PCC 8801)</name>
    <dbReference type="NCBI Taxonomy" id="41431"/>
    <lineage>
        <taxon>Bacteria</taxon>
        <taxon>Bacillati</taxon>
        <taxon>Cyanobacteriota</taxon>
        <taxon>Cyanophyceae</taxon>
        <taxon>Oscillatoriophycideae</taxon>
        <taxon>Chroococcales</taxon>
        <taxon>Aphanothecaceae</taxon>
        <taxon>Rippkaea</taxon>
        <taxon>Rippkaea orientalis</taxon>
    </lineage>
</organism>
<dbReference type="FunFam" id="1.10.3470.10:FF:000003">
    <property type="entry name" value="Iron ABC transporter permease SitD"/>
    <property type="match status" value="1"/>
</dbReference>